<name>A0ABD3UPD7_9LAMI</name>
<comment type="caution">
    <text evidence="1">The sequence shown here is derived from an EMBL/GenBank/DDBJ whole genome shotgun (WGS) entry which is preliminary data.</text>
</comment>
<reference evidence="1 2" key="1">
    <citation type="submission" date="2024-12" db="EMBL/GenBank/DDBJ databases">
        <title>The unique morphological basis and parallel evolutionary history of personate flowers in Penstemon.</title>
        <authorList>
            <person name="Depatie T.H."/>
            <person name="Wessinger C.A."/>
        </authorList>
    </citation>
    <scope>NUCLEOTIDE SEQUENCE [LARGE SCALE GENOMIC DNA]</scope>
    <source>
        <strain evidence="1">WTNN_2</strain>
        <tissue evidence="1">Leaf</tissue>
    </source>
</reference>
<dbReference type="AlphaFoldDB" id="A0ABD3UPD7"/>
<dbReference type="EMBL" id="JBJXBP010000001">
    <property type="protein sequence ID" value="KAL3850826.1"/>
    <property type="molecule type" value="Genomic_DNA"/>
</dbReference>
<dbReference type="Proteomes" id="UP001634393">
    <property type="component" value="Unassembled WGS sequence"/>
</dbReference>
<sequence>MRKNENVHVDEYNLVVISELPYPEFAIVVLVAMKLCAPTSQSPAYNTTSTLLLLSPIHHTQTIQPSAYICLRKQPSTSR</sequence>
<accession>A0ABD3UPD7</accession>
<evidence type="ECO:0000313" key="2">
    <source>
        <dbReference type="Proteomes" id="UP001634393"/>
    </source>
</evidence>
<keyword evidence="2" id="KW-1185">Reference proteome</keyword>
<gene>
    <name evidence="1" type="ORF">ACJIZ3_012708</name>
</gene>
<organism evidence="1 2">
    <name type="scientific">Penstemon smallii</name>
    <dbReference type="NCBI Taxonomy" id="265156"/>
    <lineage>
        <taxon>Eukaryota</taxon>
        <taxon>Viridiplantae</taxon>
        <taxon>Streptophyta</taxon>
        <taxon>Embryophyta</taxon>
        <taxon>Tracheophyta</taxon>
        <taxon>Spermatophyta</taxon>
        <taxon>Magnoliopsida</taxon>
        <taxon>eudicotyledons</taxon>
        <taxon>Gunneridae</taxon>
        <taxon>Pentapetalae</taxon>
        <taxon>asterids</taxon>
        <taxon>lamiids</taxon>
        <taxon>Lamiales</taxon>
        <taxon>Plantaginaceae</taxon>
        <taxon>Cheloneae</taxon>
        <taxon>Penstemon</taxon>
    </lineage>
</organism>
<evidence type="ECO:0000313" key="1">
    <source>
        <dbReference type="EMBL" id="KAL3850826.1"/>
    </source>
</evidence>
<proteinExistence type="predicted"/>
<protein>
    <submittedName>
        <fullName evidence="1">Uncharacterized protein</fullName>
    </submittedName>
</protein>